<dbReference type="EMBL" id="LR746496">
    <property type="protein sequence ID" value="CAA7603048.1"/>
    <property type="molecule type" value="Genomic_DNA"/>
</dbReference>
<reference evidence="9" key="2">
    <citation type="submission" date="2020-01" db="EMBL/GenBank/DDBJ databases">
        <authorList>
            <person name="Hornung B."/>
        </authorList>
    </citation>
    <scope>NUCLEOTIDE SEQUENCE</scope>
    <source>
        <strain evidence="9">PacBioINE</strain>
    </source>
</reference>
<evidence type="ECO:0000256" key="7">
    <source>
        <dbReference type="SAM" id="Phobius"/>
    </source>
</evidence>
<evidence type="ECO:0000256" key="1">
    <source>
        <dbReference type="ARBA" id="ARBA00004651"/>
    </source>
</evidence>
<dbReference type="Pfam" id="PF00892">
    <property type="entry name" value="EamA"/>
    <property type="match status" value="2"/>
</dbReference>
<evidence type="ECO:0000256" key="3">
    <source>
        <dbReference type="ARBA" id="ARBA00022475"/>
    </source>
</evidence>
<dbReference type="EMBL" id="CDGJ01000109">
    <property type="protein sequence ID" value="CEJ09007.1"/>
    <property type="molecule type" value="Genomic_DNA"/>
</dbReference>
<dbReference type="InterPro" id="IPR050638">
    <property type="entry name" value="AA-Vitamin_Transporters"/>
</dbReference>
<feature type="transmembrane region" description="Helical" evidence="7">
    <location>
        <begin position="240"/>
        <end position="261"/>
    </location>
</feature>
<feature type="transmembrane region" description="Helical" evidence="7">
    <location>
        <begin position="147"/>
        <end position="167"/>
    </location>
</feature>
<evidence type="ECO:0000313" key="11">
    <source>
        <dbReference type="Proteomes" id="UP001071230"/>
    </source>
</evidence>
<feature type="transmembrane region" description="Helical" evidence="7">
    <location>
        <begin position="267"/>
        <end position="286"/>
    </location>
</feature>
<feature type="transmembrane region" description="Helical" evidence="7">
    <location>
        <begin position="93"/>
        <end position="114"/>
    </location>
</feature>
<evidence type="ECO:0000313" key="10">
    <source>
        <dbReference type="EMBL" id="CEJ09007.1"/>
    </source>
</evidence>
<dbReference type="PANTHER" id="PTHR32322:SF18">
    <property type="entry name" value="S-ADENOSYLMETHIONINE_S-ADENOSYLHOMOCYSTEINE TRANSPORTER"/>
    <property type="match status" value="1"/>
</dbReference>
<dbReference type="RefSeq" id="WP_240986323.1">
    <property type="nucleotide sequence ID" value="NZ_CDGJ01000109.1"/>
</dbReference>
<keyword evidence="6 7" id="KW-0472">Membrane</keyword>
<name>A0A8S0W5D7_9FIRM</name>
<accession>A0A8S0W5D7</accession>
<feature type="transmembrane region" description="Helical" evidence="7">
    <location>
        <begin position="210"/>
        <end position="228"/>
    </location>
</feature>
<dbReference type="Proteomes" id="UP000836597">
    <property type="component" value="Chromosome"/>
</dbReference>
<keyword evidence="11" id="KW-1185">Reference proteome</keyword>
<keyword evidence="4 7" id="KW-0812">Transmembrane</keyword>
<comment type="similarity">
    <text evidence="2">Belongs to the EamA transporter family.</text>
</comment>
<dbReference type="AlphaFoldDB" id="A0A8S0W5D7"/>
<reference evidence="10" key="1">
    <citation type="submission" date="2014-11" db="EMBL/GenBank/DDBJ databases">
        <authorList>
            <person name="Hornung B.V."/>
        </authorList>
    </citation>
    <scope>NUCLEOTIDE SEQUENCE</scope>
    <source>
        <strain evidence="10">INE</strain>
    </source>
</reference>
<dbReference type="InterPro" id="IPR000620">
    <property type="entry name" value="EamA_dom"/>
</dbReference>
<feature type="domain" description="EamA" evidence="8">
    <location>
        <begin position="6"/>
        <end position="137"/>
    </location>
</feature>
<feature type="transmembrane region" description="Helical" evidence="7">
    <location>
        <begin position="179"/>
        <end position="198"/>
    </location>
</feature>
<organism evidence="9">
    <name type="scientific">Acididesulfobacillus acetoxydans</name>
    <dbReference type="NCBI Taxonomy" id="1561005"/>
    <lineage>
        <taxon>Bacteria</taxon>
        <taxon>Bacillati</taxon>
        <taxon>Bacillota</taxon>
        <taxon>Clostridia</taxon>
        <taxon>Eubacteriales</taxon>
        <taxon>Peptococcaceae</taxon>
        <taxon>Acididesulfobacillus</taxon>
    </lineage>
</organism>
<dbReference type="InterPro" id="IPR037185">
    <property type="entry name" value="EmrE-like"/>
</dbReference>
<keyword evidence="3" id="KW-1003">Cell membrane</keyword>
<protein>
    <submittedName>
        <fullName evidence="10">Drug/metabolite transporter</fullName>
    </submittedName>
    <submittedName>
        <fullName evidence="9">EamA domain protein</fullName>
    </submittedName>
</protein>
<dbReference type="KEGG" id="aacx:DEACI_3871"/>
<feature type="transmembrane region" description="Helical" evidence="7">
    <location>
        <begin position="121"/>
        <end position="141"/>
    </location>
</feature>
<gene>
    <name evidence="10" type="ORF">DEACI_3489</name>
    <name evidence="9" type="ORF">DEACI_3871</name>
</gene>
<feature type="transmembrane region" description="Helical" evidence="7">
    <location>
        <begin position="32"/>
        <end position="52"/>
    </location>
</feature>
<dbReference type="PANTHER" id="PTHR32322">
    <property type="entry name" value="INNER MEMBRANE TRANSPORTER"/>
    <property type="match status" value="1"/>
</dbReference>
<dbReference type="Proteomes" id="UP001071230">
    <property type="component" value="Unassembled WGS sequence"/>
</dbReference>
<proteinExistence type="inferred from homology"/>
<evidence type="ECO:0000256" key="6">
    <source>
        <dbReference type="ARBA" id="ARBA00023136"/>
    </source>
</evidence>
<evidence type="ECO:0000259" key="8">
    <source>
        <dbReference type="Pfam" id="PF00892"/>
    </source>
</evidence>
<evidence type="ECO:0000256" key="4">
    <source>
        <dbReference type="ARBA" id="ARBA00022692"/>
    </source>
</evidence>
<keyword evidence="5 7" id="KW-1133">Transmembrane helix</keyword>
<dbReference type="Gene3D" id="1.10.3730.20">
    <property type="match status" value="1"/>
</dbReference>
<comment type="subcellular location">
    <subcellularLocation>
        <location evidence="1">Cell membrane</location>
        <topology evidence="1">Multi-pass membrane protein</topology>
    </subcellularLocation>
</comment>
<evidence type="ECO:0000313" key="9">
    <source>
        <dbReference type="EMBL" id="CAA7603048.1"/>
    </source>
</evidence>
<dbReference type="SUPFAM" id="SSF103481">
    <property type="entry name" value="Multidrug resistance efflux transporter EmrE"/>
    <property type="match status" value="2"/>
</dbReference>
<sequence length="292" mass="32244">MKIATINGIVSAILVGVLLSLAKMCFSGMTVLMFLFIVFGGTHFMLLAVLLVRGQGREILSAAKRHPELYLVGIIGTALRLLQNWGLQLSSPANAAILLRGDLFFSLVIGYLLWKEKLRRLEWAGMAIMLLGVSLVLQISWQRFHLGSGGNVLILGSAFLVAVNAEIIKHRLALVENMIVAYFNSGMSLFLLLGWAAWTGGLGSLPRVDLTIWWLVLLSVILQGIQYQCYYRSLDELPIWLVRVVHLITPVIAMFTSAWWLHETINMAQILGMLVVGAGIILVYAGHVKTCS</sequence>
<feature type="transmembrane region" description="Helical" evidence="7">
    <location>
        <begin position="68"/>
        <end position="87"/>
    </location>
</feature>
<dbReference type="GO" id="GO:0005886">
    <property type="term" value="C:plasma membrane"/>
    <property type="evidence" value="ECO:0007669"/>
    <property type="project" value="UniProtKB-SubCell"/>
</dbReference>
<feature type="domain" description="EamA" evidence="8">
    <location>
        <begin position="150"/>
        <end position="284"/>
    </location>
</feature>
<evidence type="ECO:0000256" key="2">
    <source>
        <dbReference type="ARBA" id="ARBA00007362"/>
    </source>
</evidence>
<evidence type="ECO:0000256" key="5">
    <source>
        <dbReference type="ARBA" id="ARBA00022989"/>
    </source>
</evidence>